<proteinExistence type="predicted"/>
<reference evidence="1 2" key="1">
    <citation type="submission" date="2019-01" db="EMBL/GenBank/DDBJ databases">
        <title>Sequencing the genomes of 1000 actinobacteria strains.</title>
        <authorList>
            <person name="Klenk H.-P."/>
        </authorList>
    </citation>
    <scope>NUCLEOTIDE SEQUENCE [LARGE SCALE GENOMIC DNA]</scope>
    <source>
        <strain evidence="1 2">DSM 43925</strain>
    </source>
</reference>
<dbReference type="AlphaFoldDB" id="A0A438M1Z8"/>
<accession>A0A438M1Z8</accession>
<comment type="caution">
    <text evidence="1">The sequence shown here is derived from an EMBL/GenBank/DDBJ whole genome shotgun (WGS) entry which is preliminary data.</text>
</comment>
<sequence length="77" mass="8652">MQVSGPARPYPYAMTRWRGPDGILVEAIVLDDRPVLRVSHYVNGRTYLRGYCATVAELGDHGIDLAELVEDTRLDHL</sequence>
<name>A0A438M1Z8_9ACTN</name>
<evidence type="ECO:0000313" key="2">
    <source>
        <dbReference type="Proteomes" id="UP000284824"/>
    </source>
</evidence>
<dbReference type="EMBL" id="SAUN01000001">
    <property type="protein sequence ID" value="RVX39543.1"/>
    <property type="molecule type" value="Genomic_DNA"/>
</dbReference>
<organism evidence="1 2">
    <name type="scientific">Nonomuraea polychroma</name>
    <dbReference type="NCBI Taxonomy" id="46176"/>
    <lineage>
        <taxon>Bacteria</taxon>
        <taxon>Bacillati</taxon>
        <taxon>Actinomycetota</taxon>
        <taxon>Actinomycetes</taxon>
        <taxon>Streptosporangiales</taxon>
        <taxon>Streptosporangiaceae</taxon>
        <taxon>Nonomuraea</taxon>
    </lineage>
</organism>
<dbReference type="Proteomes" id="UP000284824">
    <property type="component" value="Unassembled WGS sequence"/>
</dbReference>
<evidence type="ECO:0000313" key="1">
    <source>
        <dbReference type="EMBL" id="RVX39543.1"/>
    </source>
</evidence>
<keyword evidence="2" id="KW-1185">Reference proteome</keyword>
<protein>
    <submittedName>
        <fullName evidence="1">Uncharacterized protein</fullName>
    </submittedName>
</protein>
<gene>
    <name evidence="1" type="ORF">EDD27_1902</name>
</gene>